<accession>A0ABM4CTF6</accession>
<protein>
    <recommendedName>
        <fullName evidence="3">L-fucose mutarotase</fullName>
        <ecNumber evidence="3">5.1.3.29</ecNumber>
    </recommendedName>
</protein>
<evidence type="ECO:0000313" key="4">
    <source>
        <dbReference type="Proteomes" id="UP001652625"/>
    </source>
</evidence>
<dbReference type="Proteomes" id="UP001652625">
    <property type="component" value="Chromosome 11"/>
</dbReference>
<dbReference type="SUPFAM" id="SSF102546">
    <property type="entry name" value="RbsD-like"/>
    <property type="match status" value="1"/>
</dbReference>
<dbReference type="Gene3D" id="3.40.1650.10">
    <property type="entry name" value="RbsD-like domain"/>
    <property type="match status" value="1"/>
</dbReference>
<dbReference type="EC" id="5.1.3.29" evidence="3"/>
<keyword evidence="1" id="KW-0413">Isomerase</keyword>
<name>A0ABM4CTF6_HYDVU</name>
<gene>
    <name evidence="5" type="primary">LOC100207805</name>
</gene>
<evidence type="ECO:0000256" key="2">
    <source>
        <dbReference type="ARBA" id="ARBA00036324"/>
    </source>
</evidence>
<keyword evidence="4" id="KW-1185">Reference proteome</keyword>
<proteinExistence type="predicted"/>
<organism evidence="4 5">
    <name type="scientific">Hydra vulgaris</name>
    <name type="common">Hydra</name>
    <name type="synonym">Hydra attenuata</name>
    <dbReference type="NCBI Taxonomy" id="6087"/>
    <lineage>
        <taxon>Eukaryota</taxon>
        <taxon>Metazoa</taxon>
        <taxon>Cnidaria</taxon>
        <taxon>Hydrozoa</taxon>
        <taxon>Hydroidolina</taxon>
        <taxon>Anthoathecata</taxon>
        <taxon>Aplanulata</taxon>
        <taxon>Hydridae</taxon>
        <taxon>Hydra</taxon>
    </lineage>
</organism>
<evidence type="ECO:0000256" key="1">
    <source>
        <dbReference type="ARBA" id="ARBA00023235"/>
    </source>
</evidence>
<dbReference type="InterPro" id="IPR007721">
    <property type="entry name" value="RbsD_FucU"/>
</dbReference>
<dbReference type="InterPro" id="IPR023750">
    <property type="entry name" value="RbsD-like_sf"/>
</dbReference>
<dbReference type="PANTHER" id="PTHR31690">
    <property type="entry name" value="FUCOSE MUTAROTASE"/>
    <property type="match status" value="1"/>
</dbReference>
<dbReference type="GeneID" id="100207805"/>
<evidence type="ECO:0000313" key="5">
    <source>
        <dbReference type="RefSeq" id="XP_065665224.1"/>
    </source>
</evidence>
<dbReference type="PANTHER" id="PTHR31690:SF4">
    <property type="entry name" value="FUCOSE MUTAROTASE"/>
    <property type="match status" value="1"/>
</dbReference>
<reference evidence="5" key="1">
    <citation type="submission" date="2025-08" db="UniProtKB">
        <authorList>
            <consortium name="RefSeq"/>
        </authorList>
    </citation>
    <scope>IDENTIFICATION</scope>
</reference>
<dbReference type="InterPro" id="IPR050443">
    <property type="entry name" value="RbsD/FucU_mutarotase"/>
</dbReference>
<comment type="catalytic activity">
    <reaction evidence="2">
        <text>alpha-L-fucose = beta-L-fucose</text>
        <dbReference type="Rhea" id="RHEA:25580"/>
        <dbReference type="ChEBI" id="CHEBI:42548"/>
        <dbReference type="ChEBI" id="CHEBI:42589"/>
        <dbReference type="EC" id="5.1.3.29"/>
    </reaction>
</comment>
<dbReference type="Pfam" id="PF05025">
    <property type="entry name" value="RbsD_FucU"/>
    <property type="match status" value="1"/>
</dbReference>
<evidence type="ECO:0000256" key="3">
    <source>
        <dbReference type="ARBA" id="ARBA00038859"/>
    </source>
</evidence>
<dbReference type="RefSeq" id="XP_065665224.1">
    <property type="nucleotide sequence ID" value="XM_065809152.1"/>
</dbReference>
<sequence>MVMLKGIPSILSPELLLVLAKMGHGDEIVLADANFPSASVCKSNGAELIRADGLGCTELLKAVLELLPLDTYVDAPVFLMERTPSDKNIDLKTPIWDEFKNVVNNAEQRHVCIKFVERFDFYEQAKKAYAVVATGEKALYGNIILKKGVIKTSN</sequence>